<dbReference type="Pfam" id="PF25872">
    <property type="entry name" value="HTH_77"/>
    <property type="match status" value="1"/>
</dbReference>
<comment type="caution">
    <text evidence="2">The sequence shown here is derived from an EMBL/GenBank/DDBJ whole genome shotgun (WGS) entry which is preliminary data.</text>
</comment>
<dbReference type="SUPFAM" id="SSF46894">
    <property type="entry name" value="C-terminal effector domain of the bipartite response regulators"/>
    <property type="match status" value="1"/>
</dbReference>
<reference evidence="3" key="1">
    <citation type="journal article" date="2019" name="Int. J. Syst. Evol. Microbiol.">
        <title>The Global Catalogue of Microorganisms (GCM) 10K type strain sequencing project: providing services to taxonomists for standard genome sequencing and annotation.</title>
        <authorList>
            <consortium name="The Broad Institute Genomics Platform"/>
            <consortium name="The Broad Institute Genome Sequencing Center for Infectious Disease"/>
            <person name="Wu L."/>
            <person name="Ma J."/>
        </authorList>
    </citation>
    <scope>NUCLEOTIDE SEQUENCE [LARGE SCALE GENOMIC DNA]</scope>
    <source>
        <strain evidence="3">JCM 17494</strain>
    </source>
</reference>
<evidence type="ECO:0000313" key="2">
    <source>
        <dbReference type="EMBL" id="GAA3677499.1"/>
    </source>
</evidence>
<dbReference type="PANTHER" id="PTHR47691">
    <property type="entry name" value="REGULATOR-RELATED"/>
    <property type="match status" value="1"/>
</dbReference>
<dbReference type="Gene3D" id="3.40.50.300">
    <property type="entry name" value="P-loop containing nucleotide triphosphate hydrolases"/>
    <property type="match status" value="1"/>
</dbReference>
<dbReference type="SUPFAM" id="SSF48452">
    <property type="entry name" value="TPR-like"/>
    <property type="match status" value="1"/>
</dbReference>
<dbReference type="EMBL" id="BAABBE010000032">
    <property type="protein sequence ID" value="GAA3677499.1"/>
    <property type="molecule type" value="Genomic_DNA"/>
</dbReference>
<proteinExistence type="predicted"/>
<dbReference type="InterPro" id="IPR058852">
    <property type="entry name" value="HTH_77"/>
</dbReference>
<dbReference type="CDD" id="cd06170">
    <property type="entry name" value="LuxR_C_like"/>
    <property type="match status" value="1"/>
</dbReference>
<dbReference type="SUPFAM" id="SSF52540">
    <property type="entry name" value="P-loop containing nucleoside triphosphate hydrolases"/>
    <property type="match status" value="1"/>
</dbReference>
<evidence type="ECO:0000259" key="1">
    <source>
        <dbReference type="PROSITE" id="PS50043"/>
    </source>
</evidence>
<dbReference type="SMART" id="SM00421">
    <property type="entry name" value="HTH_LUXR"/>
    <property type="match status" value="1"/>
</dbReference>
<dbReference type="PRINTS" id="PR00038">
    <property type="entry name" value="HTHLUXR"/>
</dbReference>
<dbReference type="Proteomes" id="UP001500711">
    <property type="component" value="Unassembled WGS sequence"/>
</dbReference>
<name>A0ABP7C402_9PSEU</name>
<dbReference type="PROSITE" id="PS50043">
    <property type="entry name" value="HTH_LUXR_2"/>
    <property type="match status" value="1"/>
</dbReference>
<gene>
    <name evidence="2" type="ORF">GCM10022267_75450</name>
</gene>
<dbReference type="InterPro" id="IPR036388">
    <property type="entry name" value="WH-like_DNA-bd_sf"/>
</dbReference>
<dbReference type="Gene3D" id="1.10.10.10">
    <property type="entry name" value="Winged helix-like DNA-binding domain superfamily/Winged helix DNA-binding domain"/>
    <property type="match status" value="1"/>
</dbReference>
<dbReference type="PRINTS" id="PR00364">
    <property type="entry name" value="DISEASERSIST"/>
</dbReference>
<organism evidence="2 3">
    <name type="scientific">Lentzea roselyniae</name>
    <dbReference type="NCBI Taxonomy" id="531940"/>
    <lineage>
        <taxon>Bacteria</taxon>
        <taxon>Bacillati</taxon>
        <taxon>Actinomycetota</taxon>
        <taxon>Actinomycetes</taxon>
        <taxon>Pseudonocardiales</taxon>
        <taxon>Pseudonocardiaceae</taxon>
        <taxon>Lentzea</taxon>
    </lineage>
</organism>
<protein>
    <submittedName>
        <fullName evidence="2">LuxR family transcriptional regulator</fullName>
    </submittedName>
</protein>
<accession>A0ABP7C402</accession>
<dbReference type="PANTHER" id="PTHR47691:SF3">
    <property type="entry name" value="HTH-TYPE TRANSCRIPTIONAL REGULATOR RV0890C-RELATED"/>
    <property type="match status" value="1"/>
</dbReference>
<dbReference type="InterPro" id="IPR016032">
    <property type="entry name" value="Sig_transdc_resp-reg_C-effctor"/>
</dbReference>
<evidence type="ECO:0000313" key="3">
    <source>
        <dbReference type="Proteomes" id="UP001500711"/>
    </source>
</evidence>
<sequence>MPFGPPAALTGFVGRRTELGAVRRALHASRLVTLTGSGGAGKTRLAVRAAQLLQSGFRDGAAFVALDGLVDPGLDLLLETMSRSLGLSQSSGDLIDVVLDYLSDREVLVVVDSCEHLLDLCLPVVEKLLANSPGVHVLATSRQVLGSPREHVVRVEPLPTPEVSTFEHARSLDVVRLFEQRASESVRDFAVTTDNWEQVLDVCVRLDGLPLALELAARWLRTLSLTELAAHLAGSADLLSQGGHGAGERQRTLTAAIGWSYDLLSPAERALWTRISYFAGAPDLAAVRAVCGDLGDVPLDVLLNRLVDTSVVRGEARDGVVRYHMLGLVRQFGREKLRSAGEYDDIAARHLRYYVEFANRHETAWTDGDDQAAVYARLVREHEDVQNALAHAFRPRAAAALTADGLRLVSHLYFYWAHCGHVAAGRRWAASALSAISEPSYHRARARWLVAHTACVTSDVETATREADAVLKWAVQNKNADMAGFAHMAHSLVALVDNDPQRTMEMCQLSAASFERAGNRSQESVSRAVVAISTAYTGDLDTAVARGRAVLELCERRGQRWTKSIVYYGLALTALFGGDYSMARRTSCAGLRNAKTFNNVVAARLHIDLLAWIAAAAGDHRAAAQLLGTAHRLRPIMNTGSLQTSPTWSVPRSECARKTLDALGDQEFHQEFDHGAAYGESLGQAIDFILDHRRSTARVQARGARLTPREAEVAQLIAQGLNNREIAATLVISQRTAETHVTRILGKLNAISRAQVADWVAAQRED</sequence>
<dbReference type="Pfam" id="PF00196">
    <property type="entry name" value="GerE"/>
    <property type="match status" value="1"/>
</dbReference>
<keyword evidence="3" id="KW-1185">Reference proteome</keyword>
<dbReference type="InterPro" id="IPR000792">
    <property type="entry name" value="Tscrpt_reg_LuxR_C"/>
</dbReference>
<feature type="domain" description="HTH luxR-type" evidence="1">
    <location>
        <begin position="699"/>
        <end position="764"/>
    </location>
</feature>
<dbReference type="RefSeq" id="WP_346135461.1">
    <property type="nucleotide sequence ID" value="NZ_BAABBE010000032.1"/>
</dbReference>
<dbReference type="InterPro" id="IPR011990">
    <property type="entry name" value="TPR-like_helical_dom_sf"/>
</dbReference>
<dbReference type="InterPro" id="IPR027417">
    <property type="entry name" value="P-loop_NTPase"/>
</dbReference>